<dbReference type="PANTHER" id="PTHR46383:SF1">
    <property type="entry name" value="ASPARTATE AMINOTRANSFERASE"/>
    <property type="match status" value="1"/>
</dbReference>
<dbReference type="PANTHER" id="PTHR46383">
    <property type="entry name" value="ASPARTATE AMINOTRANSFERASE"/>
    <property type="match status" value="1"/>
</dbReference>
<evidence type="ECO:0000313" key="8">
    <source>
        <dbReference type="Proteomes" id="UP000177407"/>
    </source>
</evidence>
<feature type="domain" description="Aminotransferase class I/classII large" evidence="6">
    <location>
        <begin position="70"/>
        <end position="358"/>
    </location>
</feature>
<dbReference type="Pfam" id="PF00155">
    <property type="entry name" value="Aminotran_1_2"/>
    <property type="match status" value="1"/>
</dbReference>
<keyword evidence="3 7" id="KW-0032">Aminotransferase</keyword>
<dbReference type="EMBL" id="MFGA01000020">
    <property type="protein sequence ID" value="OGF20717.1"/>
    <property type="molecule type" value="Genomic_DNA"/>
</dbReference>
<evidence type="ECO:0000313" key="7">
    <source>
        <dbReference type="EMBL" id="OGF20717.1"/>
    </source>
</evidence>
<dbReference type="Proteomes" id="UP000177407">
    <property type="component" value="Unassembled WGS sequence"/>
</dbReference>
<evidence type="ECO:0000256" key="1">
    <source>
        <dbReference type="ARBA" id="ARBA00001933"/>
    </source>
</evidence>
<evidence type="ECO:0000256" key="3">
    <source>
        <dbReference type="ARBA" id="ARBA00022576"/>
    </source>
</evidence>
<comment type="cofactor">
    <cofactor evidence="1">
        <name>pyridoxal 5'-phosphate</name>
        <dbReference type="ChEBI" id="CHEBI:597326"/>
    </cofactor>
</comment>
<dbReference type="SUPFAM" id="SSF53383">
    <property type="entry name" value="PLP-dependent transferases"/>
    <property type="match status" value="1"/>
</dbReference>
<dbReference type="CDD" id="cd00609">
    <property type="entry name" value="AAT_like"/>
    <property type="match status" value="1"/>
</dbReference>
<comment type="similarity">
    <text evidence="2">Belongs to the class-I pyridoxal-phosphate-dependent aminotransferase family.</text>
</comment>
<dbReference type="InterPro" id="IPR050596">
    <property type="entry name" value="AspAT/PAT-like"/>
</dbReference>
<dbReference type="GO" id="GO:0008483">
    <property type="term" value="F:transaminase activity"/>
    <property type="evidence" value="ECO:0007669"/>
    <property type="project" value="UniProtKB-KW"/>
</dbReference>
<protein>
    <submittedName>
        <fullName evidence="7">Aminotransferase class I/II</fullName>
    </submittedName>
</protein>
<gene>
    <name evidence="7" type="ORF">A2257_03000</name>
</gene>
<dbReference type="AlphaFoldDB" id="A0A1F5S1Y9"/>
<dbReference type="InterPro" id="IPR004839">
    <property type="entry name" value="Aminotransferase_I/II_large"/>
</dbReference>
<evidence type="ECO:0000259" key="6">
    <source>
        <dbReference type="Pfam" id="PF00155"/>
    </source>
</evidence>
<evidence type="ECO:0000256" key="2">
    <source>
        <dbReference type="ARBA" id="ARBA00007441"/>
    </source>
</evidence>
<evidence type="ECO:0000256" key="5">
    <source>
        <dbReference type="ARBA" id="ARBA00022898"/>
    </source>
</evidence>
<accession>A0A1F5S1Y9</accession>
<dbReference type="InterPro" id="IPR015422">
    <property type="entry name" value="PyrdxlP-dep_Trfase_small"/>
</dbReference>
<reference evidence="7 8" key="1">
    <citation type="journal article" date="2016" name="Nat. Commun.">
        <title>Thousands of microbial genomes shed light on interconnected biogeochemical processes in an aquifer system.</title>
        <authorList>
            <person name="Anantharaman K."/>
            <person name="Brown C.T."/>
            <person name="Hug L.A."/>
            <person name="Sharon I."/>
            <person name="Castelle C.J."/>
            <person name="Probst A.J."/>
            <person name="Thomas B.C."/>
            <person name="Singh A."/>
            <person name="Wilkins M.J."/>
            <person name="Karaoz U."/>
            <person name="Brodie E.L."/>
            <person name="Williams K.H."/>
            <person name="Hubbard S.S."/>
            <person name="Banfield J.F."/>
        </authorList>
    </citation>
    <scope>NUCLEOTIDE SEQUENCE [LARGE SCALE GENOMIC DNA]</scope>
</reference>
<dbReference type="InterPro" id="IPR015424">
    <property type="entry name" value="PyrdxlP-dep_Trfase"/>
</dbReference>
<dbReference type="Gene3D" id="3.90.1150.10">
    <property type="entry name" value="Aspartate Aminotransferase, domain 1"/>
    <property type="match status" value="1"/>
</dbReference>
<keyword evidence="5" id="KW-0663">Pyridoxal phosphate</keyword>
<sequence length="441" mass="49737">MVRPEYSNHFKKRQPSAIRLAQIEFSKREDKVLAINTAIGNVTLPLHPALQKRMFNLGTPESPFRDGAVKYTKTVGEEETRKAFLNIIEASNFDTKGLMVQITDGGSQAMELVILGCCGRVGEAIRSLMVIDAAYTNYKAMADRLGCQIVSIIRTLDKNGKFSLPDFEKIKEAIKKNNPNALLVIPYDNPTGHFCDQETMIKLGEICVENNIWLISDEAYRELYYLDKPPSSVWGITEKDVPGITGRRISIESASKVWNGCGLRIGAIVTDNGEFHEKSVAENTANLCSSAIGQYIFGALALESKEDLQKWFLELRNYYKKMLTDFTGAMREILPGIIVSQPEASIYSVIDVRNIVDENFDARDFVLYCAQKGKVEINGQEMTLLVAPMDGFYNIKEGEENPGKKQMRLAYVLKEEEMKLVPELFVKLFQSYRELCKKETN</sequence>
<dbReference type="InterPro" id="IPR015421">
    <property type="entry name" value="PyrdxlP-dep_Trfase_major"/>
</dbReference>
<comment type="caution">
    <text evidence="7">The sequence shown here is derived from an EMBL/GenBank/DDBJ whole genome shotgun (WGS) entry which is preliminary data.</text>
</comment>
<keyword evidence="4 7" id="KW-0808">Transferase</keyword>
<proteinExistence type="inferred from homology"/>
<dbReference type="GO" id="GO:0030170">
    <property type="term" value="F:pyridoxal phosphate binding"/>
    <property type="evidence" value="ECO:0007669"/>
    <property type="project" value="InterPro"/>
</dbReference>
<dbReference type="GO" id="GO:0006520">
    <property type="term" value="P:amino acid metabolic process"/>
    <property type="evidence" value="ECO:0007669"/>
    <property type="project" value="InterPro"/>
</dbReference>
<evidence type="ECO:0000256" key="4">
    <source>
        <dbReference type="ARBA" id="ARBA00022679"/>
    </source>
</evidence>
<organism evidence="7 8">
    <name type="scientific">Candidatus Falkowbacteria bacterium RIFOXYA2_FULL_38_12</name>
    <dbReference type="NCBI Taxonomy" id="1797993"/>
    <lineage>
        <taxon>Bacteria</taxon>
        <taxon>Candidatus Falkowiibacteriota</taxon>
    </lineage>
</organism>
<name>A0A1F5S1Y9_9BACT</name>
<dbReference type="Gene3D" id="3.40.640.10">
    <property type="entry name" value="Type I PLP-dependent aspartate aminotransferase-like (Major domain)"/>
    <property type="match status" value="1"/>
</dbReference>